<dbReference type="EMBL" id="JAGSND010000003">
    <property type="protein sequence ID" value="MBR0597317.1"/>
    <property type="molecule type" value="Genomic_DNA"/>
</dbReference>
<comment type="caution">
    <text evidence="2">The sequence shown here is derived from an EMBL/GenBank/DDBJ whole genome shotgun (WGS) entry which is preliminary data.</text>
</comment>
<protein>
    <submittedName>
        <fullName evidence="2">Cysteine-rich small domain-containing protein</fullName>
    </submittedName>
</protein>
<evidence type="ECO:0000313" key="3">
    <source>
        <dbReference type="Proteomes" id="UP000675664"/>
    </source>
</evidence>
<dbReference type="Proteomes" id="UP000675664">
    <property type="component" value="Unassembled WGS sequence"/>
</dbReference>
<feature type="domain" description="Cysteine-rich small" evidence="1">
    <location>
        <begin position="12"/>
        <end position="90"/>
    </location>
</feature>
<accession>A0A8J7VY98</accession>
<dbReference type="Pfam" id="PF04071">
    <property type="entry name" value="zf-like"/>
    <property type="match status" value="1"/>
</dbReference>
<gene>
    <name evidence="2" type="ORF">KCX82_05505</name>
</gene>
<proteinExistence type="predicted"/>
<name>A0A8J7VY98_9FIRM</name>
<reference evidence="2" key="2">
    <citation type="submission" date="2021-04" db="EMBL/GenBank/DDBJ databases">
        <authorList>
            <person name="Liu J."/>
        </authorList>
    </citation>
    <scope>NUCLEOTIDE SEQUENCE</scope>
    <source>
        <strain evidence="2">BAD-6</strain>
    </source>
</reference>
<organism evidence="2 3">
    <name type="scientific">Sinanaerobacter chloroacetimidivorans</name>
    <dbReference type="NCBI Taxonomy" id="2818044"/>
    <lineage>
        <taxon>Bacteria</taxon>
        <taxon>Bacillati</taxon>
        <taxon>Bacillota</taxon>
        <taxon>Clostridia</taxon>
        <taxon>Peptostreptococcales</taxon>
        <taxon>Anaerovoracaceae</taxon>
        <taxon>Sinanaerobacter</taxon>
    </lineage>
</organism>
<evidence type="ECO:0000313" key="2">
    <source>
        <dbReference type="EMBL" id="MBR0597317.1"/>
    </source>
</evidence>
<evidence type="ECO:0000259" key="1">
    <source>
        <dbReference type="Pfam" id="PF04071"/>
    </source>
</evidence>
<dbReference type="AlphaFoldDB" id="A0A8J7VY98"/>
<sequence length="111" mass="12884">MKFKKIQGEKFKKFTHRECEYFPCHQVNNSDNFNCLFCYCPLYALGDQCGGDFSYVYDVKDCSTCIIPHSENGHSYITKKFHKISELANKNRNQKKPESTSAVKRASIKIL</sequence>
<dbReference type="InterPro" id="IPR007212">
    <property type="entry name" value="Zf-like"/>
</dbReference>
<reference evidence="2" key="1">
    <citation type="submission" date="2021-04" db="EMBL/GenBank/DDBJ databases">
        <title>Sinoanaerobacter chloroacetimidivorans sp. nov., an obligate anaerobic bacterium isolated from anaerobic sludge.</title>
        <authorList>
            <person name="Bao Y."/>
        </authorList>
    </citation>
    <scope>NUCLEOTIDE SEQUENCE</scope>
    <source>
        <strain evidence="2">BAD-6</strain>
    </source>
</reference>
<dbReference type="RefSeq" id="WP_227017455.1">
    <property type="nucleotide sequence ID" value="NZ_JAGSND010000003.1"/>
</dbReference>
<keyword evidence="3" id="KW-1185">Reference proteome</keyword>